<feature type="domain" description="Putative oxidoreductase/dehydrogenase Rossmann-like" evidence="2">
    <location>
        <begin position="2"/>
        <end position="120"/>
    </location>
</feature>
<dbReference type="PATRIC" id="fig|452.5.peg.124"/>
<dbReference type="OrthoDB" id="8650434at2"/>
<accession>A0A0W0ZB16</accession>
<keyword evidence="1" id="KW-0560">Oxidoreductase</keyword>
<reference evidence="4 5" key="1">
    <citation type="submission" date="2015-11" db="EMBL/GenBank/DDBJ databases">
        <title>Genomic analysis of 38 Legionella species identifies large and diverse effector repertoires.</title>
        <authorList>
            <person name="Burstein D."/>
            <person name="Amaro F."/>
            <person name="Zusman T."/>
            <person name="Lifshitz Z."/>
            <person name="Cohen O."/>
            <person name="Gilbert J.A."/>
            <person name="Pupko T."/>
            <person name="Shuman H.A."/>
            <person name="Segal G."/>
        </authorList>
    </citation>
    <scope>NUCLEOTIDE SEQUENCE [LARGE SCALE GENOMIC DNA]</scope>
    <source>
        <strain evidence="4 5">Mt.St.Helens-9</strain>
    </source>
</reference>
<keyword evidence="5" id="KW-1185">Reference proteome</keyword>
<dbReference type="InterPro" id="IPR036291">
    <property type="entry name" value="NAD(P)-bd_dom_sf"/>
</dbReference>
<dbReference type="STRING" id="452.Lspi_0111"/>
<gene>
    <name evidence="4" type="ORF">Lspi_0111</name>
</gene>
<dbReference type="Gene3D" id="1.10.1040.20">
    <property type="entry name" value="ProC-like, C-terminal domain"/>
    <property type="match status" value="1"/>
</dbReference>
<evidence type="ECO:0000259" key="3">
    <source>
        <dbReference type="Pfam" id="PF10728"/>
    </source>
</evidence>
<dbReference type="Proteomes" id="UP000054877">
    <property type="component" value="Unassembled WGS sequence"/>
</dbReference>
<dbReference type="InterPro" id="IPR018931">
    <property type="entry name" value="DUF2520"/>
</dbReference>
<dbReference type="AlphaFoldDB" id="A0A0W0ZB16"/>
<dbReference type="Gene3D" id="3.40.50.720">
    <property type="entry name" value="NAD(P)-binding Rossmann-like Domain"/>
    <property type="match status" value="1"/>
</dbReference>
<dbReference type="Pfam" id="PF10727">
    <property type="entry name" value="Rossmann-like"/>
    <property type="match status" value="1"/>
</dbReference>
<organism evidence="4 5">
    <name type="scientific">Legionella spiritensis</name>
    <dbReference type="NCBI Taxonomy" id="452"/>
    <lineage>
        <taxon>Bacteria</taxon>
        <taxon>Pseudomonadati</taxon>
        <taxon>Pseudomonadota</taxon>
        <taxon>Gammaproteobacteria</taxon>
        <taxon>Legionellales</taxon>
        <taxon>Legionellaceae</taxon>
        <taxon>Legionella</taxon>
    </lineage>
</organism>
<proteinExistence type="predicted"/>
<dbReference type="GO" id="GO:0016491">
    <property type="term" value="F:oxidoreductase activity"/>
    <property type="evidence" value="ECO:0007669"/>
    <property type="project" value="UniProtKB-KW"/>
</dbReference>
<dbReference type="SUPFAM" id="SSF48179">
    <property type="entry name" value="6-phosphogluconate dehydrogenase C-terminal domain-like"/>
    <property type="match status" value="1"/>
</dbReference>
<feature type="domain" description="DUF2520" evidence="3">
    <location>
        <begin position="139"/>
        <end position="264"/>
    </location>
</feature>
<dbReference type="SUPFAM" id="SSF51735">
    <property type="entry name" value="NAD(P)-binding Rossmann-fold domains"/>
    <property type="match status" value="1"/>
</dbReference>
<protein>
    <submittedName>
        <fullName evidence="4">Cyclohexadienyl dehydrogenase</fullName>
    </submittedName>
</protein>
<dbReference type="PANTHER" id="PTHR40459:SF1">
    <property type="entry name" value="CONSERVED HYPOTHETICAL ALANINE AND LEUCINE RICH PROTEIN"/>
    <property type="match status" value="1"/>
</dbReference>
<dbReference type="InterPro" id="IPR037108">
    <property type="entry name" value="TM1727-like_C_sf"/>
</dbReference>
<dbReference type="InterPro" id="IPR019665">
    <property type="entry name" value="OxRdtase/DH_put_Rossmann_dom"/>
</dbReference>
<evidence type="ECO:0000256" key="1">
    <source>
        <dbReference type="ARBA" id="ARBA00023002"/>
    </source>
</evidence>
<name>A0A0W0ZB16_LEGSP</name>
<dbReference type="InterPro" id="IPR008927">
    <property type="entry name" value="6-PGluconate_DH-like_C_sf"/>
</dbReference>
<dbReference type="Pfam" id="PF10728">
    <property type="entry name" value="DUF2520"/>
    <property type="match status" value="1"/>
</dbReference>
<evidence type="ECO:0000313" key="4">
    <source>
        <dbReference type="EMBL" id="KTD66348.1"/>
    </source>
</evidence>
<dbReference type="RefSeq" id="WP_058482050.1">
    <property type="nucleotide sequence ID" value="NZ_CAAAII010000002.1"/>
</dbReference>
<sequence>MKLTFSVIGAGRLGTSIACALVSQDLAALQQICNRHLEKAQRVVELIGAGEAIATPAALAPASLTFITVPDDKIVIIAERLAREKRLLPGSVVVHCSGALNADVLRPLADQGCHTASVHPLRAFSGNPHFGNRFNQCDCVVEGDAVACQRLIPLFDSLGAHVMTIDSTYKASYHVAATIASNYLITLAAEATELLKKSGVNPSQAKRMISNLMQGCLENITRSNEVKEALTGPLARGDAATIALHLQAISNSSTKALYRAAGLATLPLTDLGEQQQQELSQLLNDVTGAC</sequence>
<evidence type="ECO:0000259" key="2">
    <source>
        <dbReference type="Pfam" id="PF10727"/>
    </source>
</evidence>
<comment type="caution">
    <text evidence="4">The sequence shown here is derived from an EMBL/GenBank/DDBJ whole genome shotgun (WGS) entry which is preliminary data.</text>
</comment>
<dbReference type="PANTHER" id="PTHR40459">
    <property type="entry name" value="CONSERVED HYPOTHETICAL ALANINE AND LEUCINE RICH PROTEIN"/>
    <property type="match status" value="1"/>
</dbReference>
<evidence type="ECO:0000313" key="5">
    <source>
        <dbReference type="Proteomes" id="UP000054877"/>
    </source>
</evidence>
<dbReference type="EMBL" id="LNYX01000001">
    <property type="protein sequence ID" value="KTD66348.1"/>
    <property type="molecule type" value="Genomic_DNA"/>
</dbReference>